<feature type="signal peptide" evidence="1">
    <location>
        <begin position="1"/>
        <end position="17"/>
    </location>
</feature>
<dbReference type="EnsemblMetazoa" id="HelroT180473">
    <property type="protein sequence ID" value="HelroP180473"/>
    <property type="gene ID" value="HelroG180473"/>
</dbReference>
<dbReference type="OrthoDB" id="6045564at2759"/>
<proteinExistence type="predicted"/>
<evidence type="ECO:0000259" key="2">
    <source>
        <dbReference type="PROSITE" id="PS50228"/>
    </source>
</evidence>
<gene>
    <name evidence="4" type="primary">20207740</name>
    <name evidence="3" type="ORF">HELRODRAFT_180473</name>
</gene>
<dbReference type="CTD" id="20207740"/>
<feature type="domain" description="SUEL-type lectin" evidence="2">
    <location>
        <begin position="23"/>
        <end position="117"/>
    </location>
</feature>
<dbReference type="Pfam" id="PF02140">
    <property type="entry name" value="SUEL_Lectin"/>
    <property type="match status" value="1"/>
</dbReference>
<dbReference type="GO" id="GO:0030246">
    <property type="term" value="F:carbohydrate binding"/>
    <property type="evidence" value="ECO:0007669"/>
    <property type="project" value="InterPro"/>
</dbReference>
<keyword evidence="1" id="KW-0732">Signal</keyword>
<dbReference type="HOGENOM" id="CLU_1898515_0_0_1"/>
<dbReference type="GeneID" id="20207740"/>
<dbReference type="InterPro" id="IPR000922">
    <property type="entry name" value="Lectin_gal-bd_dom"/>
</dbReference>
<name>T1FFZ1_HELRO</name>
<dbReference type="PANTHER" id="PTHR46780">
    <property type="entry name" value="PROTEIN EVA-1"/>
    <property type="match status" value="1"/>
</dbReference>
<dbReference type="PROSITE" id="PS50228">
    <property type="entry name" value="SUEL_LECTIN"/>
    <property type="match status" value="1"/>
</dbReference>
<dbReference type="RefSeq" id="XP_009028035.1">
    <property type="nucleotide sequence ID" value="XM_009029787.1"/>
</dbReference>
<dbReference type="EMBL" id="KB097587">
    <property type="protein sequence ID" value="ESN93823.1"/>
    <property type="molecule type" value="Genomic_DNA"/>
</dbReference>
<sequence length="134" mass="14653">MACKLISIYISLGVAYGGDLTEVCNSNHFEGRCLDDEVIIIETAQYGRLQIGSDDGRCMTETLGYINCVNDVTTIAETHCSGKRKCSVRVDDSMFLGSNPPCNPEVKNHLWISYSCQKGGNDDGAGDSYEELIQ</sequence>
<keyword evidence="5" id="KW-1185">Reference proteome</keyword>
<evidence type="ECO:0000313" key="4">
    <source>
        <dbReference type="EnsemblMetazoa" id="HelroP180473"/>
    </source>
</evidence>
<feature type="chain" id="PRO_5010980595" description="SUEL-type lectin domain-containing protein" evidence="1">
    <location>
        <begin position="18"/>
        <end position="134"/>
    </location>
</feature>
<dbReference type="KEGG" id="hro:HELRODRAFT_180473"/>
<dbReference type="InParanoid" id="T1FFZ1"/>
<evidence type="ECO:0000256" key="1">
    <source>
        <dbReference type="SAM" id="SignalP"/>
    </source>
</evidence>
<reference evidence="3 5" key="2">
    <citation type="journal article" date="2013" name="Nature">
        <title>Insights into bilaterian evolution from three spiralian genomes.</title>
        <authorList>
            <person name="Simakov O."/>
            <person name="Marletaz F."/>
            <person name="Cho S.J."/>
            <person name="Edsinger-Gonzales E."/>
            <person name="Havlak P."/>
            <person name="Hellsten U."/>
            <person name="Kuo D.H."/>
            <person name="Larsson T."/>
            <person name="Lv J."/>
            <person name="Arendt D."/>
            <person name="Savage R."/>
            <person name="Osoegawa K."/>
            <person name="de Jong P."/>
            <person name="Grimwood J."/>
            <person name="Chapman J.A."/>
            <person name="Shapiro H."/>
            <person name="Aerts A."/>
            <person name="Otillar R.P."/>
            <person name="Terry A.Y."/>
            <person name="Boore J.L."/>
            <person name="Grigoriev I.V."/>
            <person name="Lindberg D.R."/>
            <person name="Seaver E.C."/>
            <person name="Weisblat D.A."/>
            <person name="Putnam N.H."/>
            <person name="Rokhsar D.S."/>
        </authorList>
    </citation>
    <scope>NUCLEOTIDE SEQUENCE</scope>
</reference>
<reference evidence="4" key="3">
    <citation type="submission" date="2015-06" db="UniProtKB">
        <authorList>
            <consortium name="EnsemblMetazoa"/>
        </authorList>
    </citation>
    <scope>IDENTIFICATION</scope>
</reference>
<dbReference type="EMBL" id="AMQM01007211">
    <property type="status" value="NOT_ANNOTATED_CDS"/>
    <property type="molecule type" value="Genomic_DNA"/>
</dbReference>
<evidence type="ECO:0000313" key="5">
    <source>
        <dbReference type="Proteomes" id="UP000015101"/>
    </source>
</evidence>
<protein>
    <recommendedName>
        <fullName evidence="2">SUEL-type lectin domain-containing protein</fullName>
    </recommendedName>
</protein>
<accession>T1FFZ1</accession>
<dbReference type="AlphaFoldDB" id="T1FFZ1"/>
<reference evidence="5" key="1">
    <citation type="submission" date="2012-12" db="EMBL/GenBank/DDBJ databases">
        <authorList>
            <person name="Hellsten U."/>
            <person name="Grimwood J."/>
            <person name="Chapman J.A."/>
            <person name="Shapiro H."/>
            <person name="Aerts A."/>
            <person name="Otillar R.P."/>
            <person name="Terry A.Y."/>
            <person name="Boore J.L."/>
            <person name="Simakov O."/>
            <person name="Marletaz F."/>
            <person name="Cho S.-J."/>
            <person name="Edsinger-Gonzales E."/>
            <person name="Havlak P."/>
            <person name="Kuo D.-H."/>
            <person name="Larsson T."/>
            <person name="Lv J."/>
            <person name="Arendt D."/>
            <person name="Savage R."/>
            <person name="Osoegawa K."/>
            <person name="de Jong P."/>
            <person name="Lindberg D.R."/>
            <person name="Seaver E.C."/>
            <person name="Weisblat D.A."/>
            <person name="Putnam N.H."/>
            <person name="Grigoriev I.V."/>
            <person name="Rokhsar D.S."/>
        </authorList>
    </citation>
    <scope>NUCLEOTIDE SEQUENCE</scope>
</reference>
<evidence type="ECO:0000313" key="3">
    <source>
        <dbReference type="EMBL" id="ESN93823.1"/>
    </source>
</evidence>
<dbReference type="Gene3D" id="2.60.120.740">
    <property type="match status" value="1"/>
</dbReference>
<dbReference type="InterPro" id="IPR043159">
    <property type="entry name" value="Lectin_gal-bd_sf"/>
</dbReference>
<organism evidence="4 5">
    <name type="scientific">Helobdella robusta</name>
    <name type="common">Californian leech</name>
    <dbReference type="NCBI Taxonomy" id="6412"/>
    <lineage>
        <taxon>Eukaryota</taxon>
        <taxon>Metazoa</taxon>
        <taxon>Spiralia</taxon>
        <taxon>Lophotrochozoa</taxon>
        <taxon>Annelida</taxon>
        <taxon>Clitellata</taxon>
        <taxon>Hirudinea</taxon>
        <taxon>Rhynchobdellida</taxon>
        <taxon>Glossiphoniidae</taxon>
        <taxon>Helobdella</taxon>
    </lineage>
</organism>
<dbReference type="Proteomes" id="UP000015101">
    <property type="component" value="Unassembled WGS sequence"/>
</dbReference>